<dbReference type="GO" id="GO:0003700">
    <property type="term" value="F:DNA-binding transcription factor activity"/>
    <property type="evidence" value="ECO:0007669"/>
    <property type="project" value="TreeGrafter"/>
</dbReference>
<sequence length="159" mass="17281">MRLTSLTDFALRLLMYVAQNPDRLCTISEVAQAQRISQTHLMKVTHQLALQGWLTTVRGKGGGIRLAHAPEDIRIGAVVRSMEPSLALVECFLADSNSCLLAGNCRLTGVLDGALKAFLTHLDQFTLADLLPGLPHLHAPAEQSIAAFMHKAKKEESQG</sequence>
<dbReference type="InterPro" id="IPR036390">
    <property type="entry name" value="WH_DNA-bd_sf"/>
</dbReference>
<dbReference type="Proteomes" id="UP000664731">
    <property type="component" value="Unassembled WGS sequence"/>
</dbReference>
<dbReference type="PANTHER" id="PTHR33221:SF4">
    <property type="entry name" value="HTH-TYPE TRANSCRIPTIONAL REPRESSOR NSRR"/>
    <property type="match status" value="1"/>
</dbReference>
<evidence type="ECO:0000256" key="1">
    <source>
        <dbReference type="ARBA" id="ARBA00023125"/>
    </source>
</evidence>
<dbReference type="GO" id="GO:0005829">
    <property type="term" value="C:cytosol"/>
    <property type="evidence" value="ECO:0007669"/>
    <property type="project" value="TreeGrafter"/>
</dbReference>
<dbReference type="Pfam" id="PF02082">
    <property type="entry name" value="Rrf2"/>
    <property type="match status" value="1"/>
</dbReference>
<gene>
    <name evidence="2" type="ORF">J1777_06805</name>
</gene>
<keyword evidence="3" id="KW-1185">Reference proteome</keyword>
<dbReference type="InterPro" id="IPR036388">
    <property type="entry name" value="WH-like_DNA-bd_sf"/>
</dbReference>
<evidence type="ECO:0000313" key="2">
    <source>
        <dbReference type="EMBL" id="MBO1249542.1"/>
    </source>
</evidence>
<name>A0A939KBI7_9BURK</name>
<protein>
    <submittedName>
        <fullName evidence="2">Rrf2 family transcriptional regulator</fullName>
    </submittedName>
</protein>
<dbReference type="EMBL" id="JAFNME010000011">
    <property type="protein sequence ID" value="MBO1249542.1"/>
    <property type="molecule type" value="Genomic_DNA"/>
</dbReference>
<dbReference type="PANTHER" id="PTHR33221">
    <property type="entry name" value="WINGED HELIX-TURN-HELIX TRANSCRIPTIONAL REGULATOR, RRF2 FAMILY"/>
    <property type="match status" value="1"/>
</dbReference>
<dbReference type="GO" id="GO:0003677">
    <property type="term" value="F:DNA binding"/>
    <property type="evidence" value="ECO:0007669"/>
    <property type="project" value="UniProtKB-KW"/>
</dbReference>
<dbReference type="Gene3D" id="1.10.10.10">
    <property type="entry name" value="Winged helix-like DNA-binding domain superfamily/Winged helix DNA-binding domain"/>
    <property type="match status" value="1"/>
</dbReference>
<proteinExistence type="predicted"/>
<dbReference type="AlphaFoldDB" id="A0A939KBI7"/>
<keyword evidence="1" id="KW-0238">DNA-binding</keyword>
<dbReference type="NCBIfam" id="TIGR00738">
    <property type="entry name" value="rrf2_super"/>
    <property type="match status" value="1"/>
</dbReference>
<evidence type="ECO:0000313" key="3">
    <source>
        <dbReference type="Proteomes" id="UP000664731"/>
    </source>
</evidence>
<comment type="caution">
    <text evidence="2">The sequence shown here is derived from an EMBL/GenBank/DDBJ whole genome shotgun (WGS) entry which is preliminary data.</text>
</comment>
<dbReference type="PROSITE" id="PS51197">
    <property type="entry name" value="HTH_RRF2_2"/>
    <property type="match status" value="1"/>
</dbReference>
<dbReference type="SUPFAM" id="SSF46785">
    <property type="entry name" value="Winged helix' DNA-binding domain"/>
    <property type="match status" value="1"/>
</dbReference>
<organism evidence="2 3">
    <name type="scientific">Comamonas denitrificans</name>
    <dbReference type="NCBI Taxonomy" id="117506"/>
    <lineage>
        <taxon>Bacteria</taxon>
        <taxon>Pseudomonadati</taxon>
        <taxon>Pseudomonadota</taxon>
        <taxon>Betaproteobacteria</taxon>
        <taxon>Burkholderiales</taxon>
        <taxon>Comamonadaceae</taxon>
        <taxon>Comamonas</taxon>
    </lineage>
</organism>
<dbReference type="InterPro" id="IPR000944">
    <property type="entry name" value="Tscrpt_reg_Rrf2"/>
</dbReference>
<dbReference type="RefSeq" id="WP_207575059.1">
    <property type="nucleotide sequence ID" value="NZ_JAFNME010000011.1"/>
</dbReference>
<reference evidence="2" key="1">
    <citation type="submission" date="2021-03" db="EMBL/GenBank/DDBJ databases">
        <title>Comamonas denitrificans.</title>
        <authorList>
            <person name="Finster K."/>
        </authorList>
    </citation>
    <scope>NUCLEOTIDE SEQUENCE</scope>
    <source>
        <strain evidence="2">MM2021_4</strain>
    </source>
</reference>
<accession>A0A939KBI7</accession>